<feature type="compositionally biased region" description="Low complexity" evidence="1">
    <location>
        <begin position="107"/>
        <end position="123"/>
    </location>
</feature>
<protein>
    <submittedName>
        <fullName evidence="2">Uncharacterized protein</fullName>
    </submittedName>
</protein>
<feature type="region of interest" description="Disordered" evidence="1">
    <location>
        <begin position="1045"/>
        <end position="1072"/>
    </location>
</feature>
<proteinExistence type="predicted"/>
<keyword evidence="3" id="KW-1185">Reference proteome</keyword>
<evidence type="ECO:0000256" key="1">
    <source>
        <dbReference type="SAM" id="MobiDB-lite"/>
    </source>
</evidence>
<feature type="compositionally biased region" description="Pro residues" evidence="1">
    <location>
        <begin position="161"/>
        <end position="183"/>
    </location>
</feature>
<feature type="region of interest" description="Disordered" evidence="1">
    <location>
        <begin position="338"/>
        <end position="357"/>
    </location>
</feature>
<accession>A0A9N9PUK6</accession>
<name>A0A9N9PUK6_9HELO</name>
<feature type="region of interest" description="Disordered" evidence="1">
    <location>
        <begin position="1"/>
        <end position="200"/>
    </location>
</feature>
<feature type="compositionally biased region" description="Basic and acidic residues" evidence="1">
    <location>
        <begin position="338"/>
        <end position="349"/>
    </location>
</feature>
<gene>
    <name evidence="2" type="ORF">HYFRA_00003680</name>
</gene>
<feature type="compositionally biased region" description="Polar residues" evidence="1">
    <location>
        <begin position="18"/>
        <end position="30"/>
    </location>
</feature>
<evidence type="ECO:0000313" key="2">
    <source>
        <dbReference type="EMBL" id="CAG8956300.1"/>
    </source>
</evidence>
<reference evidence="2" key="1">
    <citation type="submission" date="2021-07" db="EMBL/GenBank/DDBJ databases">
        <authorList>
            <person name="Durling M."/>
        </authorList>
    </citation>
    <scope>NUCLEOTIDE SEQUENCE</scope>
</reference>
<dbReference type="EMBL" id="CAJVRL010000070">
    <property type="protein sequence ID" value="CAG8956300.1"/>
    <property type="molecule type" value="Genomic_DNA"/>
</dbReference>
<evidence type="ECO:0000313" key="3">
    <source>
        <dbReference type="Proteomes" id="UP000696280"/>
    </source>
</evidence>
<dbReference type="AlphaFoldDB" id="A0A9N9PUK6"/>
<feature type="compositionally biased region" description="Pro residues" evidence="1">
    <location>
        <begin position="48"/>
        <end position="64"/>
    </location>
</feature>
<comment type="caution">
    <text evidence="2">The sequence shown here is derived from an EMBL/GenBank/DDBJ whole genome shotgun (WGS) entry which is preliminary data.</text>
</comment>
<dbReference type="Proteomes" id="UP000696280">
    <property type="component" value="Unassembled WGS sequence"/>
</dbReference>
<sequence>MAQPFLPGTPFSRKRKTPSSTPKNPISPQTPLSPPRKRRKRLASPQDSPSPPKTPSPPKVPPSAPLESSSSSEESSESESTVMSPEKRSRRPFSPPKKTLSYDRIRSSSLKKTLPPLKKTSSSSKRRLSSPRKPLFPPKEKSSSAKRKRNSVSPEKSPSPQKTPSPKSPSPVPSTPPLSPTIPEPAVNTVPPDPPVPTNLSTLARKYGLVHVDTSDEMYMRYLYNRGKSAYTPVDPVFIVDSSSKPEEEFHYREIEHYQRIIFNGFTANELLEVGAYPILGQEEIPIEDPIHAIQSPLFLPRQWQNEEKKDWRDGKLVDIMDSYLCGEYKPIPLHLDTRNEKEQQDEGPLRSFHRRPAHMIDDQEARDAKEFLISKFMEKLQFSICDGRLDPINRTTPHSNFYAVTIPEFIRGEGPYTGADKVAIQISLQLLLPFLRNDVLVAEKMALRWLAAETFMHELMHAMNCVLVGTPEFPHICRSEPYFEDDKFCELGYAWQLDNAGGITRILRQYNSFDPTKIYPGFGLMNFPNSHFLWLSSSTTVFLGGPSSVSDEFRFSPYHQSWYPLIHQEDFWSHGIKQFGMQLLKPRTAATIVTHLDTWDARTGYRDPNVKWEKRAREMRPQPYRGILEKIKTDELWDLSKEELLALQFRASVIAAEEKADMLEQRLKHRAMVARDIKDLRGVIAVKTQLVPTLSVQETDNLLGPLYFQLFYKAKDEAMKLVFEIRDIMFDGEEDARRTWASAMGEYFGGLLIRTNRRLRLVVRDVLEWTVDRQTGSFPINGFQEQIADLYGASEYLGGMLLTMKEIMTLTDLDENGLTAARQRLEGAANEFNATMTGKRDEGKGRKARWDEVYGKEDQDAEKRDRVEYFAIARKGLKTEQLINADEQTLFNNSGFELCCQIDDTTQSTSHGLNDIVGRMLLIRGREPEYSVELRQLRKKMIDVRMKLGLPPYSFKRYGVSAWGAKKTTEELVKEGVDLSTGRKGRRSEGEEEVRGDCESWTDVLDGMVEGSANPGVKRGRRSEGEEEVRGDCESWTDVLDGMVEGSANPGVKRVGESGDEEETGEERARKKRIREGMIFQFC</sequence>
<organism evidence="2 3">
    <name type="scientific">Hymenoscyphus fraxineus</name>
    <dbReference type="NCBI Taxonomy" id="746836"/>
    <lineage>
        <taxon>Eukaryota</taxon>
        <taxon>Fungi</taxon>
        <taxon>Dikarya</taxon>
        <taxon>Ascomycota</taxon>
        <taxon>Pezizomycotina</taxon>
        <taxon>Leotiomycetes</taxon>
        <taxon>Helotiales</taxon>
        <taxon>Helotiaceae</taxon>
        <taxon>Hymenoscyphus</taxon>
    </lineage>
</organism>
<dbReference type="OrthoDB" id="10254945at2759"/>
<feature type="region of interest" description="Disordered" evidence="1">
    <location>
        <begin position="1010"/>
        <end position="1031"/>
    </location>
</feature>